<sequence length="481" mass="54187">MKKYNIYLILSVIFIFTGCKKYLEHVPDQRTTLNTPEKVSELLVTAYPRANLFLLSESMSDNPIDNSISGASNNINIGGYFWTDPEDISQDSPNYYWGACYSAIAAANQALDACDKAKNPEAYRTQRGEALVARAYAHFMLVSYYSKAYDPATSGSDPGIPYVTEPEKVVLKNYERKTVAYVYEQIEKDLKEGLPMISDAYTAPAYHFTKRAAHAFASRFYLNMRAYDKVITEANEAFPSNDFATNVRPWFSYASLDATETRIQFTAATNPGNLLIGETVSRIANNYYNTRYSMSQVKLNNVTAPVGLSFSALRKYSTSSTFYFVNKFYAHFVRTTINATTGTYYAMVPLLTTEEVLMNRAEAYVMKGNYTAALEDMNTMVSVRVNGYSPGTHNLTEAKIKNYYLASTTDTQQAYLKAVLDIKRAEFVHEGIRWLDLKRLNIPVTHIDLDGTVRELPASDPRRLFQLPPEVTLSGVALNPR</sequence>
<reference evidence="9" key="1">
    <citation type="submission" date="2016-10" db="EMBL/GenBank/DDBJ databases">
        <authorList>
            <person name="Varghese N."/>
            <person name="Submissions S."/>
        </authorList>
    </citation>
    <scope>NUCLEOTIDE SEQUENCE [LARGE SCALE GENOMIC DNA]</scope>
    <source>
        <strain evidence="9">DSM 19110</strain>
    </source>
</reference>
<dbReference type="InterPro" id="IPR012944">
    <property type="entry name" value="SusD_RagB_dom"/>
</dbReference>
<dbReference type="Gene3D" id="1.25.40.390">
    <property type="match status" value="1"/>
</dbReference>
<dbReference type="Pfam" id="PF07980">
    <property type="entry name" value="SusD_RagB"/>
    <property type="match status" value="1"/>
</dbReference>
<feature type="domain" description="SusD-like N-terminal" evidence="7">
    <location>
        <begin position="21"/>
        <end position="222"/>
    </location>
</feature>
<dbReference type="PROSITE" id="PS51257">
    <property type="entry name" value="PROKAR_LIPOPROTEIN"/>
    <property type="match status" value="1"/>
</dbReference>
<comment type="subcellular location">
    <subcellularLocation>
        <location evidence="1">Cell outer membrane</location>
    </subcellularLocation>
</comment>
<evidence type="ECO:0000256" key="5">
    <source>
        <dbReference type="ARBA" id="ARBA00023237"/>
    </source>
</evidence>
<evidence type="ECO:0000256" key="4">
    <source>
        <dbReference type="ARBA" id="ARBA00023136"/>
    </source>
</evidence>
<dbReference type="GO" id="GO:0009279">
    <property type="term" value="C:cell outer membrane"/>
    <property type="evidence" value="ECO:0007669"/>
    <property type="project" value="UniProtKB-SubCell"/>
</dbReference>
<gene>
    <name evidence="8" type="ORF">SAMN05421820_109200</name>
</gene>
<dbReference type="InterPro" id="IPR011990">
    <property type="entry name" value="TPR-like_helical_dom_sf"/>
</dbReference>
<dbReference type="Proteomes" id="UP000183200">
    <property type="component" value="Unassembled WGS sequence"/>
</dbReference>
<feature type="domain" description="RagB/SusD" evidence="6">
    <location>
        <begin position="290"/>
        <end position="440"/>
    </location>
</feature>
<evidence type="ECO:0000259" key="6">
    <source>
        <dbReference type="Pfam" id="PF07980"/>
    </source>
</evidence>
<evidence type="ECO:0000259" key="7">
    <source>
        <dbReference type="Pfam" id="PF14322"/>
    </source>
</evidence>
<proteinExistence type="inferred from homology"/>
<dbReference type="SUPFAM" id="SSF48452">
    <property type="entry name" value="TPR-like"/>
    <property type="match status" value="1"/>
</dbReference>
<dbReference type="EMBL" id="FNGY01000009">
    <property type="protein sequence ID" value="SDN77894.1"/>
    <property type="molecule type" value="Genomic_DNA"/>
</dbReference>
<keyword evidence="5" id="KW-0998">Cell outer membrane</keyword>
<evidence type="ECO:0000256" key="2">
    <source>
        <dbReference type="ARBA" id="ARBA00006275"/>
    </source>
</evidence>
<dbReference type="RefSeq" id="WP_074611435.1">
    <property type="nucleotide sequence ID" value="NZ_FNGY01000009.1"/>
</dbReference>
<dbReference type="InterPro" id="IPR033985">
    <property type="entry name" value="SusD-like_N"/>
</dbReference>
<name>A0A1H0E633_9SPHI</name>
<evidence type="ECO:0000313" key="8">
    <source>
        <dbReference type="EMBL" id="SDN77894.1"/>
    </source>
</evidence>
<keyword evidence="4" id="KW-0472">Membrane</keyword>
<dbReference type="OrthoDB" id="1147023at2"/>
<protein>
    <submittedName>
        <fullName evidence="8">SusD family protein</fullName>
    </submittedName>
</protein>
<accession>A0A1H0E633</accession>
<evidence type="ECO:0000313" key="9">
    <source>
        <dbReference type="Proteomes" id="UP000183200"/>
    </source>
</evidence>
<keyword evidence="9" id="KW-1185">Reference proteome</keyword>
<dbReference type="Pfam" id="PF14322">
    <property type="entry name" value="SusD-like_3"/>
    <property type="match status" value="1"/>
</dbReference>
<comment type="similarity">
    <text evidence="2">Belongs to the SusD family.</text>
</comment>
<keyword evidence="3" id="KW-0732">Signal</keyword>
<dbReference type="AlphaFoldDB" id="A0A1H0E633"/>
<evidence type="ECO:0000256" key="1">
    <source>
        <dbReference type="ARBA" id="ARBA00004442"/>
    </source>
</evidence>
<evidence type="ECO:0000256" key="3">
    <source>
        <dbReference type="ARBA" id="ARBA00022729"/>
    </source>
</evidence>
<organism evidence="8 9">
    <name type="scientific">Pedobacter steynii</name>
    <dbReference type="NCBI Taxonomy" id="430522"/>
    <lineage>
        <taxon>Bacteria</taxon>
        <taxon>Pseudomonadati</taxon>
        <taxon>Bacteroidota</taxon>
        <taxon>Sphingobacteriia</taxon>
        <taxon>Sphingobacteriales</taxon>
        <taxon>Sphingobacteriaceae</taxon>
        <taxon>Pedobacter</taxon>
    </lineage>
</organism>